<protein>
    <submittedName>
        <fullName evidence="1">Uncharacterized protein</fullName>
    </submittedName>
</protein>
<dbReference type="InterPro" id="IPR046493">
    <property type="entry name" value="DUF6586"/>
</dbReference>
<dbReference type="OrthoDB" id="6366876at2"/>
<dbReference type="PATRIC" id="fig|1305731.5.peg.2128"/>
<evidence type="ECO:0000313" key="2">
    <source>
        <dbReference type="Proteomes" id="UP000050416"/>
    </source>
</evidence>
<reference evidence="1 2" key="1">
    <citation type="submission" date="2015-09" db="EMBL/GenBank/DDBJ databases">
        <title>Identification and resolution of microdiversity through metagenomic sequencing of parallel consortia.</title>
        <authorList>
            <person name="Nelson W.C."/>
            <person name="Romine M.F."/>
            <person name="Lindemann S.R."/>
        </authorList>
    </citation>
    <scope>NUCLEOTIDE SEQUENCE [LARGE SCALE GENOMIC DNA]</scope>
    <source>
        <strain evidence="1">HL-55</strain>
    </source>
</reference>
<accession>A0A0P8B7Y2</accession>
<dbReference type="STRING" id="1305731.GCA_000934705_01704"/>
<dbReference type="AlphaFoldDB" id="A0A0P8B7Y2"/>
<dbReference type="Proteomes" id="UP000050416">
    <property type="component" value="Unassembled WGS sequence"/>
</dbReference>
<evidence type="ECO:0000313" key="1">
    <source>
        <dbReference type="EMBL" id="KPQ29608.1"/>
    </source>
</evidence>
<name>A0A0P8B7Y2_9GAMM</name>
<proteinExistence type="predicted"/>
<comment type="caution">
    <text evidence="1">The sequence shown here is derived from an EMBL/GenBank/DDBJ whole genome shotgun (WGS) entry which is preliminary data.</text>
</comment>
<sequence>MASQWYSLVSQKLFLASTLLNKLESATGDETAHRHPAADKEALSQGATELLLRARQLLLIMIARCHQRKKETPESLAELEALFPYEVHEVALLKELSDTAGSWWHHLDQLESALSQPPVTRKNVTTENIIAISVEQGPDRSVEGLKQTLTAMTRFGRSIEDQHGEW</sequence>
<organism evidence="1 2">
    <name type="scientific">Marinobacter excellens HL-55</name>
    <dbReference type="NCBI Taxonomy" id="1305731"/>
    <lineage>
        <taxon>Bacteria</taxon>
        <taxon>Pseudomonadati</taxon>
        <taxon>Pseudomonadota</taxon>
        <taxon>Gammaproteobacteria</taxon>
        <taxon>Pseudomonadales</taxon>
        <taxon>Marinobacteraceae</taxon>
        <taxon>Marinobacter</taxon>
    </lineage>
</organism>
<dbReference type="Pfam" id="PF20227">
    <property type="entry name" value="DUF6586"/>
    <property type="match status" value="1"/>
</dbReference>
<gene>
    <name evidence="1" type="ORF">HLUCCX14_05275</name>
</gene>
<dbReference type="EMBL" id="LJZQ01000005">
    <property type="protein sequence ID" value="KPQ29608.1"/>
    <property type="molecule type" value="Genomic_DNA"/>
</dbReference>